<dbReference type="AlphaFoldDB" id="Q1IJB4"/>
<dbReference type="GO" id="GO:0005829">
    <property type="term" value="C:cytosol"/>
    <property type="evidence" value="ECO:0007669"/>
    <property type="project" value="TreeGrafter"/>
</dbReference>
<dbReference type="PROSITE" id="PS01229">
    <property type="entry name" value="COF_2"/>
    <property type="match status" value="1"/>
</dbReference>
<name>Q1IJB4_KORVE</name>
<dbReference type="SUPFAM" id="SSF56784">
    <property type="entry name" value="HAD-like"/>
    <property type="match status" value="1"/>
</dbReference>
<dbReference type="NCBIfam" id="TIGR01484">
    <property type="entry name" value="HAD-SF-IIB"/>
    <property type="match status" value="1"/>
</dbReference>
<dbReference type="KEGG" id="aba:Acid345_4036"/>
<dbReference type="OrthoDB" id="9781413at2"/>
<dbReference type="Gene3D" id="3.30.1240.10">
    <property type="match status" value="1"/>
</dbReference>
<dbReference type="GO" id="GO:0016791">
    <property type="term" value="F:phosphatase activity"/>
    <property type="evidence" value="ECO:0007669"/>
    <property type="project" value="UniProtKB-ARBA"/>
</dbReference>
<accession>Q1IJB4</accession>
<dbReference type="InterPro" id="IPR000150">
    <property type="entry name" value="Cof"/>
</dbReference>
<dbReference type="Pfam" id="PF08282">
    <property type="entry name" value="Hydrolase_3"/>
    <property type="match status" value="1"/>
</dbReference>
<organism evidence="1 2">
    <name type="scientific">Koribacter versatilis (strain Ellin345)</name>
    <dbReference type="NCBI Taxonomy" id="204669"/>
    <lineage>
        <taxon>Bacteria</taxon>
        <taxon>Pseudomonadati</taxon>
        <taxon>Acidobacteriota</taxon>
        <taxon>Terriglobia</taxon>
        <taxon>Terriglobales</taxon>
        <taxon>Candidatus Korobacteraceae</taxon>
        <taxon>Candidatus Korobacter</taxon>
    </lineage>
</organism>
<dbReference type="GO" id="GO:0000287">
    <property type="term" value="F:magnesium ion binding"/>
    <property type="evidence" value="ECO:0007669"/>
    <property type="project" value="TreeGrafter"/>
</dbReference>
<dbReference type="Gene3D" id="3.40.50.1000">
    <property type="entry name" value="HAD superfamily/HAD-like"/>
    <property type="match status" value="1"/>
</dbReference>
<dbReference type="eggNOG" id="COG0561">
    <property type="taxonomic scope" value="Bacteria"/>
</dbReference>
<dbReference type="PROSITE" id="PS01228">
    <property type="entry name" value="COF_1"/>
    <property type="match status" value="1"/>
</dbReference>
<dbReference type="SFLD" id="SFLDG01140">
    <property type="entry name" value="C2.B:_Phosphomannomutase_and_P"/>
    <property type="match status" value="1"/>
</dbReference>
<dbReference type="Proteomes" id="UP000002432">
    <property type="component" value="Chromosome"/>
</dbReference>
<dbReference type="NCBIfam" id="TIGR00099">
    <property type="entry name" value="Cof-subfamily"/>
    <property type="match status" value="1"/>
</dbReference>
<evidence type="ECO:0000313" key="2">
    <source>
        <dbReference type="Proteomes" id="UP000002432"/>
    </source>
</evidence>
<proteinExistence type="predicted"/>
<dbReference type="InterPro" id="IPR023214">
    <property type="entry name" value="HAD_sf"/>
</dbReference>
<keyword evidence="2" id="KW-1185">Reference proteome</keyword>
<protein>
    <submittedName>
        <fullName evidence="1">Cof protein</fullName>
    </submittedName>
</protein>
<dbReference type="PANTHER" id="PTHR10000">
    <property type="entry name" value="PHOSPHOSERINE PHOSPHATASE"/>
    <property type="match status" value="1"/>
</dbReference>
<sequence>MSRIRLISIDIDGTLLNSQNELSAANLSALHRAHDEGIQIVLGTGRRHAFALPIAEALGFDLWMISSNGAVTRSTRDEHFFMDLLPAKVARDLCIYMGDEFRANTVITFERPGKGALIVERTDELTESIQRWIEKNSQFIEFIVPIETGIVTDPIQAMFCGTIAKMELAQAKLLAWPGRDQVTVLKTQYDHRNLCIVDILNRDCSKGHALQRFADSRGISRDEIVAIGDNFNDIEMLQVAGHPFIMGNASNELKQNGWPVTLTNDESGVAAVIDQVLAEATTNA</sequence>
<evidence type="ECO:0000313" key="1">
    <source>
        <dbReference type="EMBL" id="ABF43036.1"/>
    </source>
</evidence>
<dbReference type="EMBL" id="CP000360">
    <property type="protein sequence ID" value="ABF43036.1"/>
    <property type="molecule type" value="Genomic_DNA"/>
</dbReference>
<dbReference type="SFLD" id="SFLDS00003">
    <property type="entry name" value="Haloacid_Dehalogenase"/>
    <property type="match status" value="1"/>
</dbReference>
<dbReference type="InterPro" id="IPR006379">
    <property type="entry name" value="HAD-SF_hydro_IIB"/>
</dbReference>
<dbReference type="EnsemblBacteria" id="ABF43036">
    <property type="protein sequence ID" value="ABF43036"/>
    <property type="gene ID" value="Acid345_4036"/>
</dbReference>
<dbReference type="STRING" id="204669.Acid345_4036"/>
<reference evidence="1 2" key="1">
    <citation type="journal article" date="2009" name="Appl. Environ. Microbiol.">
        <title>Three genomes from the phylum Acidobacteria provide insight into the lifestyles of these microorganisms in soils.</title>
        <authorList>
            <person name="Ward N.L."/>
            <person name="Challacombe J.F."/>
            <person name="Janssen P.H."/>
            <person name="Henrissat B."/>
            <person name="Coutinho P.M."/>
            <person name="Wu M."/>
            <person name="Xie G."/>
            <person name="Haft D.H."/>
            <person name="Sait M."/>
            <person name="Badger J."/>
            <person name="Barabote R.D."/>
            <person name="Bradley B."/>
            <person name="Brettin T.S."/>
            <person name="Brinkac L.M."/>
            <person name="Bruce D."/>
            <person name="Creasy T."/>
            <person name="Daugherty S.C."/>
            <person name="Davidsen T.M."/>
            <person name="DeBoy R.T."/>
            <person name="Detter J.C."/>
            <person name="Dodson R.J."/>
            <person name="Durkin A.S."/>
            <person name="Ganapathy A."/>
            <person name="Gwinn-Giglio M."/>
            <person name="Han C.S."/>
            <person name="Khouri H."/>
            <person name="Kiss H."/>
            <person name="Kothari S.P."/>
            <person name="Madupu R."/>
            <person name="Nelson K.E."/>
            <person name="Nelson W.C."/>
            <person name="Paulsen I."/>
            <person name="Penn K."/>
            <person name="Ren Q."/>
            <person name="Rosovitz M.J."/>
            <person name="Selengut J.D."/>
            <person name="Shrivastava S."/>
            <person name="Sullivan S.A."/>
            <person name="Tapia R."/>
            <person name="Thompson L.S."/>
            <person name="Watkins K.L."/>
            <person name="Yang Q."/>
            <person name="Yu C."/>
            <person name="Zafar N."/>
            <person name="Zhou L."/>
            <person name="Kuske C.R."/>
        </authorList>
    </citation>
    <scope>NUCLEOTIDE SEQUENCE [LARGE SCALE GENOMIC DNA]</scope>
    <source>
        <strain evidence="1 2">Ellin345</strain>
    </source>
</reference>
<dbReference type="HOGENOM" id="CLU_044146_0_1_0"/>
<gene>
    <name evidence="1" type="ordered locus">Acid345_4036</name>
</gene>
<dbReference type="InterPro" id="IPR036412">
    <property type="entry name" value="HAD-like_sf"/>
</dbReference>
<dbReference type="CDD" id="cd07516">
    <property type="entry name" value="HAD_Pase"/>
    <property type="match status" value="1"/>
</dbReference>
<dbReference type="RefSeq" id="WP_011524835.1">
    <property type="nucleotide sequence ID" value="NC_008009.1"/>
</dbReference>
<dbReference type="PANTHER" id="PTHR10000:SF8">
    <property type="entry name" value="HAD SUPERFAMILY HYDROLASE-LIKE, TYPE 3"/>
    <property type="match status" value="1"/>
</dbReference>